<evidence type="ECO:0000256" key="2">
    <source>
        <dbReference type="ARBA" id="ARBA00009997"/>
    </source>
</evidence>
<dbReference type="InterPro" id="IPR005238">
    <property type="entry name" value="ComB-like"/>
</dbReference>
<dbReference type="Proteomes" id="UP000008460">
    <property type="component" value="Chromosome"/>
</dbReference>
<comment type="cofactor">
    <cofactor evidence="1">
        <name>Mg(2+)</name>
        <dbReference type="ChEBI" id="CHEBI:18420"/>
    </cofactor>
</comment>
<evidence type="ECO:0000313" key="8">
    <source>
        <dbReference type="EMBL" id="AEE46315.1"/>
    </source>
</evidence>
<evidence type="ECO:0000256" key="4">
    <source>
        <dbReference type="ARBA" id="ARBA00021948"/>
    </source>
</evidence>
<comment type="similarity">
    <text evidence="2">Belongs to the ComB family.</text>
</comment>
<evidence type="ECO:0000256" key="6">
    <source>
        <dbReference type="ARBA" id="ARBA00022842"/>
    </source>
</evidence>
<dbReference type="RefSeq" id="WP_013771341.1">
    <property type="nucleotide sequence ID" value="NC_015514.1"/>
</dbReference>
<dbReference type="GO" id="GO:0050532">
    <property type="term" value="F:2-phosphosulfolactate phosphatase activity"/>
    <property type="evidence" value="ECO:0007669"/>
    <property type="project" value="UniProtKB-EC"/>
</dbReference>
<reference evidence="8 9" key="1">
    <citation type="submission" date="2011-04" db="EMBL/GenBank/DDBJ databases">
        <title>Complete sequence of Cellulomonas fimi ATCC 484.</title>
        <authorList>
            <consortium name="US DOE Joint Genome Institute"/>
            <person name="Lucas S."/>
            <person name="Han J."/>
            <person name="Lapidus A."/>
            <person name="Cheng J.-F."/>
            <person name="Goodwin L."/>
            <person name="Pitluck S."/>
            <person name="Peters L."/>
            <person name="Chertkov O."/>
            <person name="Detter J.C."/>
            <person name="Han C."/>
            <person name="Tapia R."/>
            <person name="Land M."/>
            <person name="Hauser L."/>
            <person name="Kyrpides N."/>
            <person name="Ivanova N."/>
            <person name="Ovchinnikova G."/>
            <person name="Pagani I."/>
            <person name="Mead D."/>
            <person name="Brumm P."/>
            <person name="Woyke T."/>
        </authorList>
    </citation>
    <scope>NUCLEOTIDE SEQUENCE [LARGE SCALE GENOMIC DNA]</scope>
    <source>
        <strain evidence="9">ATCC 484 / DSM 20113 / JCM 1341 / NBRC 15513 / NCIMB 8980 / NCTC 7547</strain>
    </source>
</reference>
<keyword evidence="8" id="KW-0449">Lipoprotein</keyword>
<dbReference type="GO" id="GO:0050545">
    <property type="term" value="F:sulfopyruvate decarboxylase activity"/>
    <property type="evidence" value="ECO:0007669"/>
    <property type="project" value="TreeGrafter"/>
</dbReference>
<organism evidence="8 9">
    <name type="scientific">Cellulomonas fimi (strain ATCC 484 / DSM 20113 / JCM 1341 / CCUG 24087 / LMG 16345 / NBRC 15513 / NCIMB 8980 / NCTC 7547 / NRS-133)</name>
    <dbReference type="NCBI Taxonomy" id="590998"/>
    <lineage>
        <taxon>Bacteria</taxon>
        <taxon>Bacillati</taxon>
        <taxon>Actinomycetota</taxon>
        <taxon>Actinomycetes</taxon>
        <taxon>Micrococcales</taxon>
        <taxon>Cellulomonadaceae</taxon>
        <taxon>Cellulomonas</taxon>
    </lineage>
</organism>
<dbReference type="eggNOG" id="COG2045">
    <property type="taxonomic scope" value="Bacteria"/>
</dbReference>
<dbReference type="AlphaFoldDB" id="F4H1L6"/>
<dbReference type="EC" id="3.1.3.71" evidence="3"/>
<dbReference type="STRING" id="590998.Celf_2187"/>
<evidence type="ECO:0000256" key="7">
    <source>
        <dbReference type="ARBA" id="ARBA00033711"/>
    </source>
</evidence>
<dbReference type="SUPFAM" id="SSF142823">
    <property type="entry name" value="ComB-like"/>
    <property type="match status" value="1"/>
</dbReference>
<dbReference type="Pfam" id="PF04029">
    <property type="entry name" value="2-ph_phosp"/>
    <property type="match status" value="1"/>
</dbReference>
<evidence type="ECO:0000256" key="1">
    <source>
        <dbReference type="ARBA" id="ARBA00001946"/>
    </source>
</evidence>
<dbReference type="PANTHER" id="PTHR37311:SF1">
    <property type="entry name" value="2-PHOSPHOSULFOLACTATE PHOSPHATASE-RELATED"/>
    <property type="match status" value="1"/>
</dbReference>
<dbReference type="GO" id="GO:0000287">
    <property type="term" value="F:magnesium ion binding"/>
    <property type="evidence" value="ECO:0007669"/>
    <property type="project" value="InterPro"/>
</dbReference>
<keyword evidence="9" id="KW-1185">Reference proteome</keyword>
<evidence type="ECO:0000256" key="3">
    <source>
        <dbReference type="ARBA" id="ARBA00012953"/>
    </source>
</evidence>
<dbReference type="Gene3D" id="3.90.1560.10">
    <property type="entry name" value="ComB-like"/>
    <property type="match status" value="1"/>
</dbReference>
<proteinExistence type="inferred from homology"/>
<gene>
    <name evidence="8" type="ordered locus">Celf_2187</name>
</gene>
<protein>
    <recommendedName>
        <fullName evidence="4">Probable 2-phosphosulfolactate phosphatase</fullName>
        <ecNumber evidence="3">3.1.3.71</ecNumber>
    </recommendedName>
</protein>
<dbReference type="InterPro" id="IPR036702">
    <property type="entry name" value="ComB-like_sf"/>
</dbReference>
<sequence length="260" mass="26430">MSTTTPRLDVRLVWGPSGARSLDDATDVAVVVDVLSFTTTVTVAADRSVAVVPHATGGPEAAALAASQGAVLAARRSTARPGEVSLSPGSVRRAARLHRLVLPSPNGSTLSSVLDERVGTVVAACLRNAGAVAGWLVARAADTPLRVAAVAAGERRTDGTVRHAPEDVWGAGAVLAHLRSSAGAVLSPQARAAADAWLDVAPRVGRSLRHSRTGVELVEWGYAEDVEIAAEVDASASVPLLRDGAYVDVAAPAGSSAPLP</sequence>
<accession>F4H1L6</accession>
<keyword evidence="5" id="KW-0378">Hydrolase</keyword>
<comment type="catalytic activity">
    <reaction evidence="7">
        <text>(2R)-O-phospho-3-sulfolactate + H2O = (2R)-3-sulfolactate + phosphate</text>
        <dbReference type="Rhea" id="RHEA:23416"/>
        <dbReference type="ChEBI" id="CHEBI:15377"/>
        <dbReference type="ChEBI" id="CHEBI:15597"/>
        <dbReference type="ChEBI" id="CHEBI:43474"/>
        <dbReference type="ChEBI" id="CHEBI:58738"/>
        <dbReference type="EC" id="3.1.3.71"/>
    </reaction>
</comment>
<evidence type="ECO:0000313" key="9">
    <source>
        <dbReference type="Proteomes" id="UP000008460"/>
    </source>
</evidence>
<dbReference type="KEGG" id="cfi:Celf_2187"/>
<keyword evidence="6" id="KW-0460">Magnesium</keyword>
<dbReference type="EMBL" id="CP002666">
    <property type="protein sequence ID" value="AEE46315.1"/>
    <property type="molecule type" value="Genomic_DNA"/>
</dbReference>
<evidence type="ECO:0000256" key="5">
    <source>
        <dbReference type="ARBA" id="ARBA00022801"/>
    </source>
</evidence>
<name>F4H1L6_CELFA</name>
<dbReference type="HOGENOM" id="CLU_094942_0_0_11"/>
<dbReference type="PANTHER" id="PTHR37311">
    <property type="entry name" value="2-PHOSPHOSULFOLACTATE PHOSPHATASE-RELATED"/>
    <property type="match status" value="1"/>
</dbReference>